<dbReference type="Gene3D" id="1.10.10.10">
    <property type="entry name" value="Winged helix-like DNA-binding domain superfamily/Winged helix DNA-binding domain"/>
    <property type="match status" value="1"/>
</dbReference>
<dbReference type="KEGG" id="chk:D4L85_00560"/>
<dbReference type="Proteomes" id="UP000266183">
    <property type="component" value="Chromosome"/>
</dbReference>
<dbReference type="RefSeq" id="WP_119752488.1">
    <property type="nucleotide sequence ID" value="NZ_CP032382.1"/>
</dbReference>
<evidence type="ECO:0008006" key="3">
    <source>
        <dbReference type="Google" id="ProtNLM"/>
    </source>
</evidence>
<dbReference type="InterPro" id="IPR036390">
    <property type="entry name" value="WH_DNA-bd_sf"/>
</dbReference>
<name>A0A385SGY8_9BACT</name>
<proteinExistence type="predicted"/>
<reference evidence="2" key="1">
    <citation type="submission" date="2018-09" db="EMBL/GenBank/DDBJ databases">
        <title>Chryseolinea sp. KIS68-18 isolated from soil.</title>
        <authorList>
            <person name="Weon H.-Y."/>
            <person name="Kwon S.-W."/>
            <person name="Lee S.A."/>
        </authorList>
    </citation>
    <scope>NUCLEOTIDE SEQUENCE [LARGE SCALE GENOMIC DNA]</scope>
    <source>
        <strain evidence="2">KIS68-18</strain>
    </source>
</reference>
<dbReference type="AlphaFoldDB" id="A0A385SGY8"/>
<organism evidence="1 2">
    <name type="scientific">Chryseolinea soli</name>
    <dbReference type="NCBI Taxonomy" id="2321403"/>
    <lineage>
        <taxon>Bacteria</taxon>
        <taxon>Pseudomonadati</taxon>
        <taxon>Bacteroidota</taxon>
        <taxon>Cytophagia</taxon>
        <taxon>Cytophagales</taxon>
        <taxon>Fulvivirgaceae</taxon>
        <taxon>Chryseolinea</taxon>
    </lineage>
</organism>
<keyword evidence="2" id="KW-1185">Reference proteome</keyword>
<dbReference type="InterPro" id="IPR036388">
    <property type="entry name" value="WH-like_DNA-bd_sf"/>
</dbReference>
<dbReference type="SUPFAM" id="SSF46785">
    <property type="entry name" value="Winged helix' DNA-binding domain"/>
    <property type="match status" value="1"/>
</dbReference>
<sequence>MLATNDIIMRQEFLETLLNAQKITVTPLRLYVLHCILGYAGAFTIEQVKTDLQRAVEVDRATLSNMLILFSRRGLITKLRMGTVPGMRGPGRPVIRYVGPQQPF</sequence>
<evidence type="ECO:0000313" key="2">
    <source>
        <dbReference type="Proteomes" id="UP000266183"/>
    </source>
</evidence>
<dbReference type="EMBL" id="CP032382">
    <property type="protein sequence ID" value="AYB29165.1"/>
    <property type="molecule type" value="Genomic_DNA"/>
</dbReference>
<evidence type="ECO:0000313" key="1">
    <source>
        <dbReference type="EMBL" id="AYB29165.1"/>
    </source>
</evidence>
<accession>A0A385SGY8</accession>
<protein>
    <recommendedName>
        <fullName evidence="3">Transcriptional regulator</fullName>
    </recommendedName>
</protein>
<gene>
    <name evidence="1" type="ORF">D4L85_00560</name>
</gene>